<dbReference type="Proteomes" id="UP000053477">
    <property type="component" value="Unassembled WGS sequence"/>
</dbReference>
<accession>A0A0H2RVZ6</accession>
<proteinExistence type="predicted"/>
<dbReference type="EMBL" id="KQ085919">
    <property type="protein sequence ID" value="KLO16225.1"/>
    <property type="molecule type" value="Genomic_DNA"/>
</dbReference>
<protein>
    <submittedName>
        <fullName evidence="2">Uncharacterized protein</fullName>
    </submittedName>
</protein>
<gene>
    <name evidence="2" type="ORF">SCHPADRAFT_226950</name>
</gene>
<dbReference type="InParanoid" id="A0A0H2RVZ6"/>
<reference evidence="2 3" key="1">
    <citation type="submission" date="2015-04" db="EMBL/GenBank/DDBJ databases">
        <title>Complete genome sequence of Schizopora paradoxa KUC8140, a cosmopolitan wood degrader in East Asia.</title>
        <authorList>
            <consortium name="DOE Joint Genome Institute"/>
            <person name="Min B."/>
            <person name="Park H."/>
            <person name="Jang Y."/>
            <person name="Kim J.-J."/>
            <person name="Kim K.H."/>
            <person name="Pangilinan J."/>
            <person name="Lipzen A."/>
            <person name="Riley R."/>
            <person name="Grigoriev I.V."/>
            <person name="Spatafora J.W."/>
            <person name="Choi I.-G."/>
        </authorList>
    </citation>
    <scope>NUCLEOTIDE SEQUENCE [LARGE SCALE GENOMIC DNA]</scope>
    <source>
        <strain evidence="2 3">KUC8140</strain>
    </source>
</reference>
<name>A0A0H2RVZ6_9AGAM</name>
<evidence type="ECO:0000313" key="3">
    <source>
        <dbReference type="Proteomes" id="UP000053477"/>
    </source>
</evidence>
<feature type="region of interest" description="Disordered" evidence="1">
    <location>
        <begin position="150"/>
        <end position="183"/>
    </location>
</feature>
<organism evidence="2 3">
    <name type="scientific">Schizopora paradoxa</name>
    <dbReference type="NCBI Taxonomy" id="27342"/>
    <lineage>
        <taxon>Eukaryota</taxon>
        <taxon>Fungi</taxon>
        <taxon>Dikarya</taxon>
        <taxon>Basidiomycota</taxon>
        <taxon>Agaricomycotina</taxon>
        <taxon>Agaricomycetes</taxon>
        <taxon>Hymenochaetales</taxon>
        <taxon>Schizoporaceae</taxon>
        <taxon>Schizopora</taxon>
    </lineage>
</organism>
<keyword evidence="3" id="KW-1185">Reference proteome</keyword>
<evidence type="ECO:0000313" key="2">
    <source>
        <dbReference type="EMBL" id="KLO16225.1"/>
    </source>
</evidence>
<evidence type="ECO:0000256" key="1">
    <source>
        <dbReference type="SAM" id="MobiDB-lite"/>
    </source>
</evidence>
<sequence>MNTNMESASSVDTSPLIKEDDACRYVNLRCPPKSLLDVPRRATKVAMIFRDALILIICTLRVHDEQNERYSSGSSCTRKEMGRYSVGSPRRRWSCPSSFPSYSSQYSSGNESTARWTAAPDTASSDVEHSSLIANSGEELLRYGLQVPALHDPTSTSTNPPSYEDAMSTPSPTHPPMSPSYGERCNTCDQRTPLSNPAYLPFVASLKIDRSVRLQRSIPGRRNHVHAS</sequence>
<dbReference type="AlphaFoldDB" id="A0A0H2RVZ6"/>